<organism evidence="2 3">
    <name type="scientific">Exidia glandulosa HHB12029</name>
    <dbReference type="NCBI Taxonomy" id="1314781"/>
    <lineage>
        <taxon>Eukaryota</taxon>
        <taxon>Fungi</taxon>
        <taxon>Dikarya</taxon>
        <taxon>Basidiomycota</taxon>
        <taxon>Agaricomycotina</taxon>
        <taxon>Agaricomycetes</taxon>
        <taxon>Auriculariales</taxon>
        <taxon>Exidiaceae</taxon>
        <taxon>Exidia</taxon>
    </lineage>
</organism>
<dbReference type="Proteomes" id="UP000077266">
    <property type="component" value="Unassembled WGS sequence"/>
</dbReference>
<keyword evidence="1" id="KW-0175">Coiled coil</keyword>
<dbReference type="EMBL" id="KV426899">
    <property type="protein sequence ID" value="KZV78437.1"/>
    <property type="molecule type" value="Genomic_DNA"/>
</dbReference>
<evidence type="ECO:0000313" key="3">
    <source>
        <dbReference type="Proteomes" id="UP000077266"/>
    </source>
</evidence>
<dbReference type="AlphaFoldDB" id="A0A166MV59"/>
<protein>
    <submittedName>
        <fullName evidence="2">Uncharacterized protein</fullName>
    </submittedName>
</protein>
<gene>
    <name evidence="2" type="ORF">EXIGLDRAFT_847556</name>
</gene>
<dbReference type="OrthoDB" id="3022108at2759"/>
<evidence type="ECO:0000256" key="1">
    <source>
        <dbReference type="SAM" id="Coils"/>
    </source>
</evidence>
<keyword evidence="3" id="KW-1185">Reference proteome</keyword>
<sequence length="420" mass="47394">MDLVSSASNNARLATIYDGLAAQLDDSAAILRYDLEVAEAALVRARDKVNEIRRNLEDVKRRQEDLRASSVSLRASQRLTLPRTFPVELLCAVFQAFVGEATSLWDGWDAKCDIDKHRRTAPFILAAVCRRWRAVTLATPSLWYYIALPPPTSVLDCHTSMYYVDTVLARSRTSPLEIAVDWEHLTDAQWTELRDDTQPLLRRVADAASRWRIVFVLLPNLAATRENLDDFRRVMPMLEELVVCREDDDSNNLWEPEFPVYLPFCPKLRRMRTDGCHIVPTSRHSSAVLVHLELEIILPVHVIWELLQSLPVLETLSLDLPLSPDMNGWIAPVLQKLHLPALRALDIHRWADVLLMKRAKHAVAPSKRAKITIIGEDEDGMGVVASKVYGPLAAEARVVKIAIDLGPLRHPFATAAPRVV</sequence>
<reference evidence="2 3" key="1">
    <citation type="journal article" date="2016" name="Mol. Biol. Evol.">
        <title>Comparative Genomics of Early-Diverging Mushroom-Forming Fungi Provides Insights into the Origins of Lignocellulose Decay Capabilities.</title>
        <authorList>
            <person name="Nagy L.G."/>
            <person name="Riley R."/>
            <person name="Tritt A."/>
            <person name="Adam C."/>
            <person name="Daum C."/>
            <person name="Floudas D."/>
            <person name="Sun H."/>
            <person name="Yadav J.S."/>
            <person name="Pangilinan J."/>
            <person name="Larsson K.H."/>
            <person name="Matsuura K."/>
            <person name="Barry K."/>
            <person name="Labutti K."/>
            <person name="Kuo R."/>
            <person name="Ohm R.A."/>
            <person name="Bhattacharya S.S."/>
            <person name="Shirouzu T."/>
            <person name="Yoshinaga Y."/>
            <person name="Martin F.M."/>
            <person name="Grigoriev I.V."/>
            <person name="Hibbett D.S."/>
        </authorList>
    </citation>
    <scope>NUCLEOTIDE SEQUENCE [LARGE SCALE GENOMIC DNA]</scope>
    <source>
        <strain evidence="2 3">HHB12029</strain>
    </source>
</reference>
<proteinExistence type="predicted"/>
<evidence type="ECO:0000313" key="2">
    <source>
        <dbReference type="EMBL" id="KZV78437.1"/>
    </source>
</evidence>
<name>A0A166MV59_EXIGL</name>
<dbReference type="InParanoid" id="A0A166MV59"/>
<feature type="coiled-coil region" evidence="1">
    <location>
        <begin position="35"/>
        <end position="69"/>
    </location>
</feature>
<accession>A0A166MV59</accession>